<protein>
    <submittedName>
        <fullName evidence="2">Type I secretion system ATPase</fullName>
    </submittedName>
</protein>
<reference evidence="2 4" key="2">
    <citation type="submission" date="2019-02" db="EMBL/GenBank/DDBJ databases">
        <authorList>
            <consortium name="Pathogen Informatics"/>
        </authorList>
    </citation>
    <scope>NUCLEOTIDE SEQUENCE [LARGE SCALE GENOMIC DNA]</scope>
    <source>
        <strain evidence="2">GPS_HK_21-sc-2296565</strain>
    </source>
</reference>
<evidence type="ECO:0000313" key="1">
    <source>
        <dbReference type="EMBL" id="CJA51676.1"/>
    </source>
</evidence>
<dbReference type="EMBL" id="CKTV01000031">
    <property type="protein sequence ID" value="CJA51676.1"/>
    <property type="molecule type" value="Genomic_DNA"/>
</dbReference>
<proteinExistence type="predicted"/>
<sequence length="41" mass="4642">MTKNINFTLFDKENYESNNLDSLNLNIALSHQIDGKATNIS</sequence>
<organism evidence="1 3">
    <name type="scientific">Streptococcus pneumoniae</name>
    <dbReference type="NCBI Taxonomy" id="1313"/>
    <lineage>
        <taxon>Bacteria</taxon>
        <taxon>Bacillati</taxon>
        <taxon>Bacillota</taxon>
        <taxon>Bacilli</taxon>
        <taxon>Lactobacillales</taxon>
        <taxon>Streptococcaceae</taxon>
        <taxon>Streptococcus</taxon>
    </lineage>
</organism>
<gene>
    <name evidence="1" type="ORF">ERS021383_01681</name>
    <name evidence="2" type="ORF">SAMEA3431391_00097</name>
</gene>
<dbReference type="AlphaFoldDB" id="A0A916P9J5"/>
<dbReference type="Proteomes" id="UP000290138">
    <property type="component" value="Chromosome"/>
</dbReference>
<evidence type="ECO:0000313" key="3">
    <source>
        <dbReference type="Proteomes" id="UP000043005"/>
    </source>
</evidence>
<name>A0A916P9J5_STREE</name>
<evidence type="ECO:0000313" key="4">
    <source>
        <dbReference type="Proteomes" id="UP000290138"/>
    </source>
</evidence>
<dbReference type="Proteomes" id="UP000043005">
    <property type="component" value="Unassembled WGS sequence"/>
</dbReference>
<accession>A0A916P9J5</accession>
<reference evidence="1 3" key="1">
    <citation type="submission" date="2015-03" db="EMBL/GenBank/DDBJ databases">
        <authorList>
            <consortium name="Pathogen Informatics"/>
            <person name="Murphy D."/>
        </authorList>
    </citation>
    <scope>NUCLEOTIDE SEQUENCE [LARGE SCALE GENOMIC DNA]</scope>
    <source>
        <strain evidence="1 3">SMRU1873</strain>
    </source>
</reference>
<evidence type="ECO:0000313" key="2">
    <source>
        <dbReference type="EMBL" id="VFI31365.1"/>
    </source>
</evidence>
<dbReference type="RefSeq" id="WP_000164656.1">
    <property type="nucleotide sequence ID" value="NZ_AP018391.1"/>
</dbReference>
<dbReference type="EMBL" id="LR216058">
    <property type="protein sequence ID" value="VFI31365.1"/>
    <property type="molecule type" value="Genomic_DNA"/>
</dbReference>